<feature type="region of interest" description="Disordered" evidence="1">
    <location>
        <begin position="62"/>
        <end position="139"/>
    </location>
</feature>
<reference evidence="2" key="1">
    <citation type="submission" date="2017-07" db="EMBL/GenBank/DDBJ databases">
        <title>Taro Niue Genome Assembly and Annotation.</title>
        <authorList>
            <person name="Atibalentja N."/>
            <person name="Keating K."/>
            <person name="Fields C.J."/>
        </authorList>
    </citation>
    <scope>NUCLEOTIDE SEQUENCE</scope>
    <source>
        <strain evidence="2">Niue_2</strain>
        <tissue evidence="2">Leaf</tissue>
    </source>
</reference>
<name>A0A843UYN0_COLES</name>
<sequence length="139" mass="13662">MVAVTEASGWTGGLDDGGAAEDGLLDVLLMGDSPEAVADARGEAEKKKTAWPLGFQFLVPPQSNYGGPGSHPPTYGGPPANAYAGDGLGGQGGGGLVPPAPCNGGYTNCPVLGRGDGQPYGGSGGRYGSGSMEPPSNIK</sequence>
<dbReference type="EMBL" id="NMUH01000921">
    <property type="protein sequence ID" value="MQL86720.1"/>
    <property type="molecule type" value="Genomic_DNA"/>
</dbReference>
<evidence type="ECO:0000256" key="1">
    <source>
        <dbReference type="SAM" id="MobiDB-lite"/>
    </source>
</evidence>
<protein>
    <submittedName>
        <fullName evidence="2">Uncharacterized protein</fullName>
    </submittedName>
</protein>
<accession>A0A843UYN0</accession>
<dbReference type="Proteomes" id="UP000652761">
    <property type="component" value="Unassembled WGS sequence"/>
</dbReference>
<feature type="non-terminal residue" evidence="2">
    <location>
        <position position="1"/>
    </location>
</feature>
<feature type="compositionally biased region" description="Gly residues" evidence="1">
    <location>
        <begin position="86"/>
        <end position="96"/>
    </location>
</feature>
<evidence type="ECO:0000313" key="2">
    <source>
        <dbReference type="EMBL" id="MQL86720.1"/>
    </source>
</evidence>
<keyword evidence="3" id="KW-1185">Reference proteome</keyword>
<evidence type="ECO:0000313" key="3">
    <source>
        <dbReference type="Proteomes" id="UP000652761"/>
    </source>
</evidence>
<feature type="compositionally biased region" description="Gly residues" evidence="1">
    <location>
        <begin position="114"/>
        <end position="128"/>
    </location>
</feature>
<proteinExistence type="predicted"/>
<gene>
    <name evidence="2" type="ORF">Taro_019246</name>
</gene>
<dbReference type="AlphaFoldDB" id="A0A843UYN0"/>
<comment type="caution">
    <text evidence="2">The sequence shown here is derived from an EMBL/GenBank/DDBJ whole genome shotgun (WGS) entry which is preliminary data.</text>
</comment>
<organism evidence="2 3">
    <name type="scientific">Colocasia esculenta</name>
    <name type="common">Wild taro</name>
    <name type="synonym">Arum esculentum</name>
    <dbReference type="NCBI Taxonomy" id="4460"/>
    <lineage>
        <taxon>Eukaryota</taxon>
        <taxon>Viridiplantae</taxon>
        <taxon>Streptophyta</taxon>
        <taxon>Embryophyta</taxon>
        <taxon>Tracheophyta</taxon>
        <taxon>Spermatophyta</taxon>
        <taxon>Magnoliopsida</taxon>
        <taxon>Liliopsida</taxon>
        <taxon>Araceae</taxon>
        <taxon>Aroideae</taxon>
        <taxon>Colocasieae</taxon>
        <taxon>Colocasia</taxon>
    </lineage>
</organism>